<dbReference type="PANTHER" id="PTHR34139">
    <property type="entry name" value="UPF0331 PROTEIN MJ0127"/>
    <property type="match status" value="1"/>
</dbReference>
<dbReference type="InterPro" id="IPR051813">
    <property type="entry name" value="HepT_RNase_toxin"/>
</dbReference>
<accession>A0A837IEQ3</accession>
<comment type="similarity">
    <text evidence="6">Belongs to the HepT RNase toxin family.</text>
</comment>
<dbReference type="PANTHER" id="PTHR34139:SF1">
    <property type="entry name" value="RNASE MJ1380-RELATED"/>
    <property type="match status" value="1"/>
</dbReference>
<keyword evidence="4" id="KW-0547">Nucleotide-binding</keyword>
<keyword evidence="1" id="KW-0597">Phosphoprotein</keyword>
<reference evidence="7 8" key="1">
    <citation type="journal article" date="2015" name="Nature">
        <title>rRNA introns, odd ribosomes, and small enigmatic genomes across a large radiation of phyla.</title>
        <authorList>
            <person name="Brown C.T."/>
            <person name="Hug L.A."/>
            <person name="Thomas B.C."/>
            <person name="Sharon I."/>
            <person name="Castelle C.J."/>
            <person name="Singh A."/>
            <person name="Wilkins M.J."/>
            <person name="Williams K.H."/>
            <person name="Banfield J.F."/>
        </authorList>
    </citation>
    <scope>NUCLEOTIDE SEQUENCE [LARGE SCALE GENOMIC DNA]</scope>
</reference>
<sequence length="112" mass="13278">MTKDPQVFLKHILDSIDFVDKYTQGLSADDFYASTEKQDAIMRRLEIIGEAVRNISEEFRKQYPEIIWKQIAGMRDKLIHEYFGVDIELVWAVVKKDLPQLKEDIQKIQNYK</sequence>
<dbReference type="Pfam" id="PF01934">
    <property type="entry name" value="HepT-like"/>
    <property type="match status" value="1"/>
</dbReference>
<gene>
    <name evidence="7" type="ORF">UX01_C0006G0084</name>
</gene>
<dbReference type="Proteomes" id="UP000034078">
    <property type="component" value="Unassembled WGS sequence"/>
</dbReference>
<keyword evidence="5" id="KW-0378">Hydrolase</keyword>
<evidence type="ECO:0000313" key="8">
    <source>
        <dbReference type="Proteomes" id="UP000034078"/>
    </source>
</evidence>
<evidence type="ECO:0000256" key="5">
    <source>
        <dbReference type="ARBA" id="ARBA00022801"/>
    </source>
</evidence>
<keyword evidence="2" id="KW-1277">Toxin-antitoxin system</keyword>
<proteinExistence type="inferred from homology"/>
<comment type="caution">
    <text evidence="7">The sequence shown here is derived from an EMBL/GenBank/DDBJ whole genome shotgun (WGS) entry which is preliminary data.</text>
</comment>
<evidence type="ECO:0000256" key="3">
    <source>
        <dbReference type="ARBA" id="ARBA00022722"/>
    </source>
</evidence>
<dbReference type="GO" id="GO:0004540">
    <property type="term" value="F:RNA nuclease activity"/>
    <property type="evidence" value="ECO:0007669"/>
    <property type="project" value="InterPro"/>
</dbReference>
<organism evidence="7 8">
    <name type="scientific">Candidatus Collierbacteria bacterium GW2011_GWB2_45_17</name>
    <dbReference type="NCBI Taxonomy" id="1618388"/>
    <lineage>
        <taxon>Bacteria</taxon>
        <taxon>Candidatus Collieribacteriota</taxon>
    </lineage>
</organism>
<evidence type="ECO:0000256" key="4">
    <source>
        <dbReference type="ARBA" id="ARBA00022741"/>
    </source>
</evidence>
<dbReference type="InterPro" id="IPR008201">
    <property type="entry name" value="HepT-like"/>
</dbReference>
<evidence type="ECO:0000256" key="1">
    <source>
        <dbReference type="ARBA" id="ARBA00022553"/>
    </source>
</evidence>
<dbReference type="AlphaFoldDB" id="A0A837IEQ3"/>
<dbReference type="InterPro" id="IPR037038">
    <property type="entry name" value="HepT-like_sf"/>
</dbReference>
<dbReference type="GO" id="GO:0016787">
    <property type="term" value="F:hydrolase activity"/>
    <property type="evidence" value="ECO:0007669"/>
    <property type="project" value="UniProtKB-KW"/>
</dbReference>
<evidence type="ECO:0000256" key="6">
    <source>
        <dbReference type="ARBA" id="ARBA00024207"/>
    </source>
</evidence>
<dbReference type="GO" id="GO:0000166">
    <property type="term" value="F:nucleotide binding"/>
    <property type="evidence" value="ECO:0007669"/>
    <property type="project" value="UniProtKB-KW"/>
</dbReference>
<dbReference type="EMBL" id="LCKO01000006">
    <property type="protein sequence ID" value="KKU00290.1"/>
    <property type="molecule type" value="Genomic_DNA"/>
</dbReference>
<name>A0A837IEQ3_9BACT</name>
<dbReference type="Gene3D" id="1.20.120.580">
    <property type="entry name" value="bsu32300-like"/>
    <property type="match status" value="1"/>
</dbReference>
<dbReference type="GO" id="GO:0110001">
    <property type="term" value="C:toxin-antitoxin complex"/>
    <property type="evidence" value="ECO:0007669"/>
    <property type="project" value="InterPro"/>
</dbReference>
<evidence type="ECO:0000313" key="7">
    <source>
        <dbReference type="EMBL" id="KKU00290.1"/>
    </source>
</evidence>
<keyword evidence="3" id="KW-0540">Nuclease</keyword>
<evidence type="ECO:0000256" key="2">
    <source>
        <dbReference type="ARBA" id="ARBA00022649"/>
    </source>
</evidence>
<evidence type="ECO:0008006" key="9">
    <source>
        <dbReference type="Google" id="ProtNLM"/>
    </source>
</evidence>
<protein>
    <recommendedName>
        <fullName evidence="9">Nucleotidyltransferase</fullName>
    </recommendedName>
</protein>